<accession>A0ABS8PS36</accession>
<dbReference type="EMBL" id="JAJNEC010000005">
    <property type="protein sequence ID" value="MCD2423886.1"/>
    <property type="molecule type" value="Genomic_DNA"/>
</dbReference>
<proteinExistence type="predicted"/>
<dbReference type="Proteomes" id="UP001199816">
    <property type="component" value="Unassembled WGS sequence"/>
</dbReference>
<evidence type="ECO:0000256" key="1">
    <source>
        <dbReference type="SAM" id="MobiDB-lite"/>
    </source>
</evidence>
<keyword evidence="2" id="KW-1133">Transmembrane helix</keyword>
<gene>
    <name evidence="3" type="ORF">LQ567_14005</name>
</gene>
<comment type="caution">
    <text evidence="3">The sequence shown here is derived from an EMBL/GenBank/DDBJ whole genome shotgun (WGS) entry which is preliminary data.</text>
</comment>
<keyword evidence="4" id="KW-1185">Reference proteome</keyword>
<name>A0ABS8PS36_9BACT</name>
<protein>
    <submittedName>
        <fullName evidence="3">DUF4834 family protein</fullName>
    </submittedName>
</protein>
<feature type="transmembrane region" description="Helical" evidence="2">
    <location>
        <begin position="6"/>
        <end position="25"/>
    </location>
</feature>
<dbReference type="RefSeq" id="WP_231005144.1">
    <property type="nucleotide sequence ID" value="NZ_JAJNEC010000005.1"/>
</dbReference>
<keyword evidence="2" id="KW-0812">Transmembrane</keyword>
<sequence length="78" mass="8997">MSVILYALLFFFLYNLIVKVVLPVYRTTRQIKKQFSQMKQQFQQPEAATQPGRTASQTPPPPKSGSKLGEYIDFEEVK</sequence>
<evidence type="ECO:0000313" key="3">
    <source>
        <dbReference type="EMBL" id="MCD2423886.1"/>
    </source>
</evidence>
<reference evidence="3 4" key="1">
    <citation type="submission" date="2021-11" db="EMBL/GenBank/DDBJ databases">
        <title>Genomic of Niabella pedocola.</title>
        <authorList>
            <person name="Wu T."/>
        </authorList>
    </citation>
    <scope>NUCLEOTIDE SEQUENCE [LARGE SCALE GENOMIC DNA]</scope>
    <source>
        <strain evidence="3 4">JCM 31011</strain>
    </source>
</reference>
<evidence type="ECO:0000256" key="2">
    <source>
        <dbReference type="SAM" id="Phobius"/>
    </source>
</evidence>
<feature type="region of interest" description="Disordered" evidence="1">
    <location>
        <begin position="37"/>
        <end position="78"/>
    </location>
</feature>
<evidence type="ECO:0000313" key="4">
    <source>
        <dbReference type="Proteomes" id="UP001199816"/>
    </source>
</evidence>
<organism evidence="3 4">
    <name type="scientific">Niabella pedocola</name>
    <dbReference type="NCBI Taxonomy" id="1752077"/>
    <lineage>
        <taxon>Bacteria</taxon>
        <taxon>Pseudomonadati</taxon>
        <taxon>Bacteroidota</taxon>
        <taxon>Chitinophagia</taxon>
        <taxon>Chitinophagales</taxon>
        <taxon>Chitinophagaceae</taxon>
        <taxon>Niabella</taxon>
    </lineage>
</organism>
<keyword evidence="2" id="KW-0472">Membrane</keyword>